<gene>
    <name evidence="1" type="ORF">NEZAVI_LOCUS1475</name>
</gene>
<evidence type="ECO:0000313" key="1">
    <source>
        <dbReference type="EMBL" id="CAH1390243.1"/>
    </source>
</evidence>
<dbReference type="EMBL" id="OV725077">
    <property type="protein sequence ID" value="CAH1390243.1"/>
    <property type="molecule type" value="Genomic_DNA"/>
</dbReference>
<sequence>MPKSTYTSPRQPDCLPAMTDNQMTRVPRLGATCTPTGTVPFCEDTWQDNRITLSLTLGDKQLSELFHAALCPL</sequence>
<dbReference type="Proteomes" id="UP001152798">
    <property type="component" value="Chromosome 1"/>
</dbReference>
<dbReference type="OrthoDB" id="10339130at2759"/>
<reference evidence="1" key="1">
    <citation type="submission" date="2022-01" db="EMBL/GenBank/DDBJ databases">
        <authorList>
            <person name="King R."/>
        </authorList>
    </citation>
    <scope>NUCLEOTIDE SEQUENCE</scope>
</reference>
<accession>A0A9P0E509</accession>
<name>A0A9P0E509_NEZVI</name>
<organism evidence="1 2">
    <name type="scientific">Nezara viridula</name>
    <name type="common">Southern green stink bug</name>
    <name type="synonym">Cimex viridulus</name>
    <dbReference type="NCBI Taxonomy" id="85310"/>
    <lineage>
        <taxon>Eukaryota</taxon>
        <taxon>Metazoa</taxon>
        <taxon>Ecdysozoa</taxon>
        <taxon>Arthropoda</taxon>
        <taxon>Hexapoda</taxon>
        <taxon>Insecta</taxon>
        <taxon>Pterygota</taxon>
        <taxon>Neoptera</taxon>
        <taxon>Paraneoptera</taxon>
        <taxon>Hemiptera</taxon>
        <taxon>Heteroptera</taxon>
        <taxon>Panheteroptera</taxon>
        <taxon>Pentatomomorpha</taxon>
        <taxon>Pentatomoidea</taxon>
        <taxon>Pentatomidae</taxon>
        <taxon>Pentatominae</taxon>
        <taxon>Nezara</taxon>
    </lineage>
</organism>
<keyword evidence="2" id="KW-1185">Reference proteome</keyword>
<dbReference type="AlphaFoldDB" id="A0A9P0E509"/>
<protein>
    <submittedName>
        <fullName evidence="1">Uncharacterized protein</fullName>
    </submittedName>
</protein>
<evidence type="ECO:0000313" key="2">
    <source>
        <dbReference type="Proteomes" id="UP001152798"/>
    </source>
</evidence>
<proteinExistence type="predicted"/>